<dbReference type="InterPro" id="IPR026881">
    <property type="entry name" value="WYL_dom"/>
</dbReference>
<sequence length="369" mass="39214">MLALLEILQEGGIRTVPDLAARLNVDERTVRRYVGHLLDLGVPVDSVRGRYGGYRLAPGYRMPPLMLTDEEALAILLGLLAGQRAGLVTTSAAASESAAAKLRRVLPKALGRRLESLLETADFTARPRSGTAPEAGVLLDLAEAARHRRPVAISYTDRKGRGSDRTVLPYGLVAHSGRWYLTGADPAGGEVRTFRLDRIAAMTVQSGSFVVPAGFDPAATVLESLAHTPWTHEVSLRIQDSVQHIRSRLPADIATLSVIPATATPDDANLADTGDTSSDGPSALAAADERVGWVHVGIRAERLDWIPPYSPPSTAHSSSNAPPPCAISCARSPAAWMSTPLPASAVAGNVRSIALGRRWVVKTDCPAWS</sequence>
<name>A0A499VQ52_STRAX</name>
<evidence type="ECO:0000256" key="3">
    <source>
        <dbReference type="SAM" id="MobiDB-lite"/>
    </source>
</evidence>
<dbReference type="EMBL" id="AP019621">
    <property type="protein sequence ID" value="BBJ48487.1"/>
    <property type="molecule type" value="Genomic_DNA"/>
</dbReference>
<dbReference type="Pfam" id="PF13280">
    <property type="entry name" value="WYL"/>
    <property type="match status" value="1"/>
</dbReference>
<feature type="region of interest" description="Disordered" evidence="3">
    <location>
        <begin position="264"/>
        <end position="283"/>
    </location>
</feature>
<keyword evidence="1" id="KW-0805">Transcription regulation</keyword>
<proteinExistence type="predicted"/>
<dbReference type="PANTHER" id="PTHR34580:SF3">
    <property type="entry name" value="PROTEIN PAFB"/>
    <property type="match status" value="1"/>
</dbReference>
<evidence type="ECO:0000259" key="4">
    <source>
        <dbReference type="PROSITE" id="PS51000"/>
    </source>
</evidence>
<keyword evidence="2" id="KW-0804">Transcription</keyword>
<dbReference type="InterPro" id="IPR013196">
    <property type="entry name" value="HTH_11"/>
</dbReference>
<dbReference type="Gene3D" id="1.10.10.10">
    <property type="entry name" value="Winged helix-like DNA-binding domain superfamily/Winged helix DNA-binding domain"/>
    <property type="match status" value="1"/>
</dbReference>
<feature type="domain" description="HTH deoR-type" evidence="4">
    <location>
        <begin position="1"/>
        <end position="56"/>
    </location>
</feature>
<dbReference type="InterPro" id="IPR036388">
    <property type="entry name" value="WH-like_DNA-bd_sf"/>
</dbReference>
<dbReference type="PANTHER" id="PTHR34580">
    <property type="match status" value="1"/>
</dbReference>
<dbReference type="Pfam" id="PF08279">
    <property type="entry name" value="HTH_11"/>
    <property type="match status" value="1"/>
</dbReference>
<dbReference type="InterPro" id="IPR036390">
    <property type="entry name" value="WH_DNA-bd_sf"/>
</dbReference>
<dbReference type="PROSITE" id="PS52050">
    <property type="entry name" value="WYL"/>
    <property type="match status" value="1"/>
</dbReference>
<dbReference type="InterPro" id="IPR001034">
    <property type="entry name" value="DeoR_HTH"/>
</dbReference>
<dbReference type="AlphaFoldDB" id="A0A499VQ52"/>
<protein>
    <submittedName>
        <fullName evidence="5">Transcriptional regulator</fullName>
    </submittedName>
</protein>
<gene>
    <name evidence="5" type="ORF">SAVMC3_11160</name>
</gene>
<evidence type="ECO:0000256" key="2">
    <source>
        <dbReference type="ARBA" id="ARBA00023163"/>
    </source>
</evidence>
<reference evidence="5" key="1">
    <citation type="submission" date="2019-04" db="EMBL/GenBank/DDBJ databases">
        <title>Draft genome sequences of Streptomyces avermitilis MC3.</title>
        <authorList>
            <person name="Komaki H."/>
            <person name="Tamura T."/>
            <person name="Hosoyama A."/>
        </authorList>
    </citation>
    <scope>NUCLEOTIDE SEQUENCE</scope>
    <source>
        <strain evidence="5">MC3</strain>
    </source>
</reference>
<dbReference type="InterPro" id="IPR051534">
    <property type="entry name" value="CBASS_pafABC_assoc_protein"/>
</dbReference>
<dbReference type="SUPFAM" id="SSF46785">
    <property type="entry name" value="Winged helix' DNA-binding domain"/>
    <property type="match status" value="1"/>
</dbReference>
<accession>A0A499VQ52</accession>
<dbReference type="PROSITE" id="PS51000">
    <property type="entry name" value="HTH_DEOR_2"/>
    <property type="match status" value="1"/>
</dbReference>
<evidence type="ECO:0000313" key="5">
    <source>
        <dbReference type="EMBL" id="BBJ48487.1"/>
    </source>
</evidence>
<dbReference type="GO" id="GO:0003700">
    <property type="term" value="F:DNA-binding transcription factor activity"/>
    <property type="evidence" value="ECO:0007669"/>
    <property type="project" value="InterPro"/>
</dbReference>
<evidence type="ECO:0000256" key="1">
    <source>
        <dbReference type="ARBA" id="ARBA00023015"/>
    </source>
</evidence>
<organism evidence="5">
    <name type="scientific">Streptomyces avermitilis</name>
    <dbReference type="NCBI Taxonomy" id="33903"/>
    <lineage>
        <taxon>Bacteria</taxon>
        <taxon>Bacillati</taxon>
        <taxon>Actinomycetota</taxon>
        <taxon>Actinomycetes</taxon>
        <taxon>Kitasatosporales</taxon>
        <taxon>Streptomycetaceae</taxon>
        <taxon>Streptomyces</taxon>
    </lineage>
</organism>